<name>A0A071MVW3_9BURK</name>
<accession>A0A071MVW3</accession>
<comment type="caution">
    <text evidence="1">The sequence shown here is derived from an EMBL/GenBank/DDBJ whole genome shotgun (WGS) entry which is preliminary data.</text>
</comment>
<organism evidence="1">
    <name type="scientific">Burkholderia cenocepacia</name>
    <dbReference type="NCBI Taxonomy" id="95486"/>
    <lineage>
        <taxon>Bacteria</taxon>
        <taxon>Pseudomonadati</taxon>
        <taxon>Pseudomonadota</taxon>
        <taxon>Betaproteobacteria</taxon>
        <taxon>Burkholderiales</taxon>
        <taxon>Burkholderiaceae</taxon>
        <taxon>Burkholderia</taxon>
        <taxon>Burkholderia cepacia complex</taxon>
    </lineage>
</organism>
<reference evidence="1" key="1">
    <citation type="submission" date="2014-04" db="EMBL/GenBank/DDBJ databases">
        <title>In planta biocontrol of soil-borne Fusarium wilt of banana through a plant endophytic bacterium, Burkholderia cenocepacia 869T2.</title>
        <authorList>
            <person name="Ho Y.-N."/>
            <person name="Chiang H.-M."/>
            <person name="Chao C.-P."/>
            <person name="Su C.-C."/>
            <person name="Hsu H.-F."/>
            <person name="Guo C.-T."/>
            <person name="Hsieh J.-L."/>
            <person name="Huang C.-C."/>
        </authorList>
    </citation>
    <scope>NUCLEOTIDE SEQUENCE [LARGE SCALE GENOMIC DNA]</scope>
    <source>
        <strain evidence="1">869T2</strain>
    </source>
</reference>
<evidence type="ECO:0000313" key="1">
    <source>
        <dbReference type="EMBL" id="KEA60616.1"/>
    </source>
</evidence>
<proteinExistence type="predicted"/>
<sequence>MNSKVANANSVRSEIQLFGMLTGPLQTSRNSLIAFQLKHAPHCFDARDQLRKLVPVKNATPSTLRLHNMTTLPIAGKHELLICGRRITSIHEDLQRFGR</sequence>
<protein>
    <submittedName>
        <fullName evidence="1">Uncharacterized protein</fullName>
    </submittedName>
</protein>
<dbReference type="AlphaFoldDB" id="A0A071MVW3"/>
<dbReference type="EMBL" id="JJOA01000005">
    <property type="protein sequence ID" value="KEA60616.1"/>
    <property type="molecule type" value="Genomic_DNA"/>
</dbReference>
<gene>
    <name evidence="1" type="ORF">DT99_06120</name>
</gene>